<feature type="signal peptide" evidence="2">
    <location>
        <begin position="1"/>
        <end position="30"/>
    </location>
</feature>
<gene>
    <name evidence="3" type="ORF">GK091_10365</name>
</gene>
<keyword evidence="4" id="KW-1185">Reference proteome</keyword>
<dbReference type="InterPro" id="IPR036423">
    <property type="entry name" value="SOD-like_Cu/Zn_dom_sf"/>
</dbReference>
<accession>A0A6M0IHX6</accession>
<dbReference type="AlphaFoldDB" id="A0A6M0IHX6"/>
<sequence length="168" mass="17644">MRIFNKRNSIPVLGLLLSMLALLSSCEQNKYEPNTNVAPGGGTVTTYKSYTLTSATGATVYGRVVFYKYSSSVTLVEMGLYNTTSGTTYASSIYQGKLAESSATVLKPLGSISGATGEFSGSKFYTINEAGFYDKLASYSANVKIMAGTAMVASGNIGINATPVAQSQ</sequence>
<comment type="caution">
    <text evidence="3">The sequence shown here is derived from an EMBL/GenBank/DDBJ whole genome shotgun (WGS) entry which is preliminary data.</text>
</comment>
<evidence type="ECO:0008006" key="5">
    <source>
        <dbReference type="Google" id="ProtNLM"/>
    </source>
</evidence>
<proteinExistence type="inferred from homology"/>
<dbReference type="GO" id="GO:0046872">
    <property type="term" value="F:metal ion binding"/>
    <property type="evidence" value="ECO:0007669"/>
    <property type="project" value="InterPro"/>
</dbReference>
<protein>
    <recommendedName>
        <fullName evidence="5">CHRD domain-containing protein</fullName>
    </recommendedName>
</protein>
<name>A0A6M0IHX6_9BACT</name>
<evidence type="ECO:0000313" key="3">
    <source>
        <dbReference type="EMBL" id="NEU67285.1"/>
    </source>
</evidence>
<organism evidence="3 4">
    <name type="scientific">Spirosoma agri</name>
    <dbReference type="NCBI Taxonomy" id="1987381"/>
    <lineage>
        <taxon>Bacteria</taxon>
        <taxon>Pseudomonadati</taxon>
        <taxon>Bacteroidota</taxon>
        <taxon>Cytophagia</taxon>
        <taxon>Cytophagales</taxon>
        <taxon>Cytophagaceae</taxon>
        <taxon>Spirosoma</taxon>
    </lineage>
</organism>
<dbReference type="SUPFAM" id="SSF49329">
    <property type="entry name" value="Cu,Zn superoxide dismutase-like"/>
    <property type="match status" value="1"/>
</dbReference>
<keyword evidence="2" id="KW-0732">Signal</keyword>
<feature type="chain" id="PRO_5026771548" description="CHRD domain-containing protein" evidence="2">
    <location>
        <begin position="31"/>
        <end position="168"/>
    </location>
</feature>
<dbReference type="EMBL" id="JAAGNZ010000001">
    <property type="protein sequence ID" value="NEU67285.1"/>
    <property type="molecule type" value="Genomic_DNA"/>
</dbReference>
<reference evidence="3 4" key="1">
    <citation type="submission" date="2020-02" db="EMBL/GenBank/DDBJ databases">
        <title>Draft genome sequence of two Spirosoma agri KCTC 52727 and Spirosoma terrae KCTC 52035.</title>
        <authorList>
            <person name="Rojas J."/>
            <person name="Ambika Manirajan B."/>
            <person name="Ratering S."/>
            <person name="Suarez C."/>
            <person name="Schnell S."/>
        </authorList>
    </citation>
    <scope>NUCLEOTIDE SEQUENCE [LARGE SCALE GENOMIC DNA]</scope>
    <source>
        <strain evidence="3 4">KCTC 52727</strain>
    </source>
</reference>
<dbReference type="Proteomes" id="UP000477386">
    <property type="component" value="Unassembled WGS sequence"/>
</dbReference>
<dbReference type="GO" id="GO:0006801">
    <property type="term" value="P:superoxide metabolic process"/>
    <property type="evidence" value="ECO:0007669"/>
    <property type="project" value="InterPro"/>
</dbReference>
<evidence type="ECO:0000256" key="2">
    <source>
        <dbReference type="SAM" id="SignalP"/>
    </source>
</evidence>
<evidence type="ECO:0000256" key="1">
    <source>
        <dbReference type="ARBA" id="ARBA00010457"/>
    </source>
</evidence>
<evidence type="ECO:0000313" key="4">
    <source>
        <dbReference type="Proteomes" id="UP000477386"/>
    </source>
</evidence>
<dbReference type="PROSITE" id="PS51257">
    <property type="entry name" value="PROKAR_LIPOPROTEIN"/>
    <property type="match status" value="1"/>
</dbReference>
<comment type="similarity">
    <text evidence="1">Belongs to the Cu-Zn superoxide dismutase family.</text>
</comment>